<dbReference type="SMART" id="SM01233">
    <property type="entry name" value="HABP4_PAI-RBP1"/>
    <property type="match status" value="1"/>
</dbReference>
<dbReference type="GO" id="GO:0003723">
    <property type="term" value="F:RNA binding"/>
    <property type="evidence" value="ECO:0007669"/>
    <property type="project" value="InterPro"/>
</dbReference>
<evidence type="ECO:0000313" key="4">
    <source>
        <dbReference type="Proteomes" id="UP000053424"/>
    </source>
</evidence>
<sequence>MSVATKNPFALLDDDEAPPSAPVTKQEPATPAPPATRGTAQKSRGGPAARGGKYYARGGKPQSKDAALVTDYPEGNKPAGEPRGDRGERRGRGRGGRGDSTRRGRPFDRHSQTGLTDSDKKIQQSWGGADGNTELETETAAKVDAAVESTNEWATDAGAAAADWGGAPTTSADAWAPTADAATPAPEGDAKPEGRPRREREPEEEDNTLTLDQYLAQQKEKDSLIPKLENTRKANEGADDNIWKDAVPLAKNEEEDAYFVGKSKSAPKARAKKEDKVYLEIEARFDRPDRGGRGRGRGDRGGEHRGDRSRGARGGRGGPRGGRQNGPSAPVVNVDDQADFPTLS</sequence>
<dbReference type="InterPro" id="IPR006861">
    <property type="entry name" value="HABP4_PAIRBP1-bd"/>
</dbReference>
<dbReference type="Pfam" id="PF04774">
    <property type="entry name" value="HABP4_PAI-RBP1"/>
    <property type="match status" value="1"/>
</dbReference>
<name>A0A0C2YEH6_HEBCY</name>
<reference evidence="3 4" key="1">
    <citation type="submission" date="2014-04" db="EMBL/GenBank/DDBJ databases">
        <authorList>
            <consortium name="DOE Joint Genome Institute"/>
            <person name="Kuo A."/>
            <person name="Gay G."/>
            <person name="Dore J."/>
            <person name="Kohler A."/>
            <person name="Nagy L.G."/>
            <person name="Floudas D."/>
            <person name="Copeland A."/>
            <person name="Barry K.W."/>
            <person name="Cichocki N."/>
            <person name="Veneault-Fourrey C."/>
            <person name="LaButti K."/>
            <person name="Lindquist E.A."/>
            <person name="Lipzen A."/>
            <person name="Lundell T."/>
            <person name="Morin E."/>
            <person name="Murat C."/>
            <person name="Sun H."/>
            <person name="Tunlid A."/>
            <person name="Henrissat B."/>
            <person name="Grigoriev I.V."/>
            <person name="Hibbett D.S."/>
            <person name="Martin F."/>
            <person name="Nordberg H.P."/>
            <person name="Cantor M.N."/>
            <person name="Hua S.X."/>
        </authorList>
    </citation>
    <scope>NUCLEOTIDE SEQUENCE [LARGE SCALE GENOMIC DNA]</scope>
    <source>
        <strain evidence="4">h7</strain>
    </source>
</reference>
<feature type="domain" description="Hyaluronan/mRNA-binding protein" evidence="2">
    <location>
        <begin position="103"/>
        <end position="237"/>
    </location>
</feature>
<dbReference type="EMBL" id="KN831769">
    <property type="protein sequence ID" value="KIM48163.1"/>
    <property type="molecule type" value="Genomic_DNA"/>
</dbReference>
<dbReference type="GO" id="GO:0005737">
    <property type="term" value="C:cytoplasm"/>
    <property type="evidence" value="ECO:0007669"/>
    <property type="project" value="TreeGrafter"/>
</dbReference>
<feature type="compositionally biased region" description="Basic and acidic residues" evidence="1">
    <location>
        <begin position="80"/>
        <end position="122"/>
    </location>
</feature>
<reference evidence="4" key="2">
    <citation type="submission" date="2015-01" db="EMBL/GenBank/DDBJ databases">
        <title>Evolutionary Origins and Diversification of the Mycorrhizal Mutualists.</title>
        <authorList>
            <consortium name="DOE Joint Genome Institute"/>
            <consortium name="Mycorrhizal Genomics Consortium"/>
            <person name="Kohler A."/>
            <person name="Kuo A."/>
            <person name="Nagy L.G."/>
            <person name="Floudas D."/>
            <person name="Copeland A."/>
            <person name="Barry K.W."/>
            <person name="Cichocki N."/>
            <person name="Veneault-Fourrey C."/>
            <person name="LaButti K."/>
            <person name="Lindquist E.A."/>
            <person name="Lipzen A."/>
            <person name="Lundell T."/>
            <person name="Morin E."/>
            <person name="Murat C."/>
            <person name="Riley R."/>
            <person name="Ohm R."/>
            <person name="Sun H."/>
            <person name="Tunlid A."/>
            <person name="Henrissat B."/>
            <person name="Grigoriev I.V."/>
            <person name="Hibbett D.S."/>
            <person name="Martin F."/>
        </authorList>
    </citation>
    <scope>NUCLEOTIDE SEQUENCE [LARGE SCALE GENOMIC DNA]</scope>
    <source>
        <strain evidence="4">h7</strain>
    </source>
</reference>
<feature type="compositionally biased region" description="Gly residues" evidence="1">
    <location>
        <begin position="312"/>
        <end position="324"/>
    </location>
</feature>
<evidence type="ECO:0000313" key="3">
    <source>
        <dbReference type="EMBL" id="KIM48163.1"/>
    </source>
</evidence>
<feature type="compositionally biased region" description="Basic and acidic residues" evidence="1">
    <location>
        <begin position="272"/>
        <end position="310"/>
    </location>
</feature>
<keyword evidence="4" id="KW-1185">Reference proteome</keyword>
<evidence type="ECO:0000259" key="2">
    <source>
        <dbReference type="SMART" id="SM01233"/>
    </source>
</evidence>
<feature type="region of interest" description="Disordered" evidence="1">
    <location>
        <begin position="1"/>
        <end position="344"/>
    </location>
</feature>
<organism evidence="3 4">
    <name type="scientific">Hebeloma cylindrosporum</name>
    <dbReference type="NCBI Taxonomy" id="76867"/>
    <lineage>
        <taxon>Eukaryota</taxon>
        <taxon>Fungi</taxon>
        <taxon>Dikarya</taxon>
        <taxon>Basidiomycota</taxon>
        <taxon>Agaricomycotina</taxon>
        <taxon>Agaricomycetes</taxon>
        <taxon>Agaricomycetidae</taxon>
        <taxon>Agaricales</taxon>
        <taxon>Agaricineae</taxon>
        <taxon>Hymenogastraceae</taxon>
        <taxon>Hebeloma</taxon>
    </lineage>
</organism>
<feature type="compositionally biased region" description="Low complexity" evidence="1">
    <location>
        <begin position="153"/>
        <end position="187"/>
    </location>
</feature>
<feature type="compositionally biased region" description="Low complexity" evidence="1">
    <location>
        <begin position="35"/>
        <end position="61"/>
    </location>
</feature>
<gene>
    <name evidence="3" type="ORF">M413DRAFT_223360</name>
</gene>
<dbReference type="PANTHER" id="PTHR12299:SF17">
    <property type="entry name" value="AT19571P-RELATED"/>
    <property type="match status" value="1"/>
</dbReference>
<dbReference type="OrthoDB" id="5390558at2759"/>
<feature type="compositionally biased region" description="Basic and acidic residues" evidence="1">
    <location>
        <begin position="218"/>
        <end position="236"/>
    </location>
</feature>
<dbReference type="STRING" id="686832.A0A0C2YEH6"/>
<feature type="compositionally biased region" description="Basic and acidic residues" evidence="1">
    <location>
        <begin position="188"/>
        <end position="201"/>
    </location>
</feature>
<dbReference type="Proteomes" id="UP000053424">
    <property type="component" value="Unassembled WGS sequence"/>
</dbReference>
<evidence type="ECO:0000256" key="1">
    <source>
        <dbReference type="SAM" id="MobiDB-lite"/>
    </source>
</evidence>
<proteinExistence type="predicted"/>
<dbReference type="GO" id="GO:0005634">
    <property type="term" value="C:nucleus"/>
    <property type="evidence" value="ECO:0007669"/>
    <property type="project" value="TreeGrafter"/>
</dbReference>
<dbReference type="PANTHER" id="PTHR12299">
    <property type="entry name" value="HYALURONIC ACID-BINDING PROTEIN 4"/>
    <property type="match status" value="1"/>
</dbReference>
<protein>
    <recommendedName>
        <fullName evidence="2">Hyaluronan/mRNA-binding protein domain-containing protein</fullName>
    </recommendedName>
</protein>
<dbReference type="Gene3D" id="6.10.140.1040">
    <property type="match status" value="1"/>
</dbReference>
<accession>A0A0C2YEH6</accession>
<dbReference type="InterPro" id="IPR039764">
    <property type="entry name" value="HABP4/SERBP1-like"/>
</dbReference>
<dbReference type="AlphaFoldDB" id="A0A0C2YEH6"/>
<dbReference type="HOGENOM" id="CLU_043312_0_0_1"/>